<accession>A0A4R3NCR3</accession>
<dbReference type="PANTHER" id="PTHR34982">
    <property type="entry name" value="YOP PROTEINS TRANSLOCATION PROTEIN L"/>
    <property type="match status" value="1"/>
</dbReference>
<evidence type="ECO:0000256" key="6">
    <source>
        <dbReference type="ARBA" id="ARBA00023225"/>
    </source>
</evidence>
<evidence type="ECO:0000256" key="7">
    <source>
        <dbReference type="NCBIfam" id="TIGR03825"/>
    </source>
</evidence>
<sequence length="264" mass="30771">MSNVFKPASPLSEPRTINLREVVRQHQTLNIQEEQKQTKESILTLKKEAEQLYKQAEAKLKQTEADIENMIVQARKQIESEKKQWEQERQQLIEQAKKQGFEAGFEEGESRAHHQYQQIIDETRSIIDLARQEYENKLSDSEMDILDIALKAAEKIIHLKLSDQPELFINIVKSAIEEVKQMPQVNVYVHPSQYESVMEFKQELQTIVDGNGNLSIYPKHDITENSCLIESPFGKIDASIDTQLRELKSRLFRMFEEARSLENE</sequence>
<feature type="coiled-coil region" evidence="8">
    <location>
        <begin position="39"/>
        <end position="95"/>
    </location>
</feature>
<evidence type="ECO:0000256" key="2">
    <source>
        <dbReference type="ARBA" id="ARBA00006602"/>
    </source>
</evidence>
<keyword evidence="6" id="KW-1006">Bacterial flagellum protein export</keyword>
<keyword evidence="3" id="KW-0813">Transport</keyword>
<dbReference type="Proteomes" id="UP000294650">
    <property type="component" value="Unassembled WGS sequence"/>
</dbReference>
<dbReference type="InterPro" id="IPR022524">
    <property type="entry name" value="FliH_Bacilli"/>
</dbReference>
<dbReference type="GO" id="GO:0015031">
    <property type="term" value="P:protein transport"/>
    <property type="evidence" value="ECO:0007669"/>
    <property type="project" value="UniProtKB-KW"/>
</dbReference>
<comment type="function">
    <text evidence="1">Needed for flagellar regrowth and assembly.</text>
</comment>
<keyword evidence="10" id="KW-0282">Flagellum</keyword>
<dbReference type="AlphaFoldDB" id="A0A4R3NCR3"/>
<organism evidence="10 11">
    <name type="scientific">Melghiribacillus thermohalophilus</name>
    <dbReference type="NCBI Taxonomy" id="1324956"/>
    <lineage>
        <taxon>Bacteria</taxon>
        <taxon>Bacillati</taxon>
        <taxon>Bacillota</taxon>
        <taxon>Bacilli</taxon>
        <taxon>Bacillales</taxon>
        <taxon>Bacillaceae</taxon>
        <taxon>Melghiribacillus</taxon>
    </lineage>
</organism>
<dbReference type="InterPro" id="IPR018035">
    <property type="entry name" value="Flagellar_FliH/T3SS_HrpE"/>
</dbReference>
<gene>
    <name evidence="10" type="ORF">EDD68_101126</name>
</gene>
<evidence type="ECO:0000256" key="1">
    <source>
        <dbReference type="ARBA" id="ARBA00003041"/>
    </source>
</evidence>
<keyword evidence="4" id="KW-1005">Bacterial flagellum biogenesis</keyword>
<protein>
    <recommendedName>
        <fullName evidence="7">Flagellar assembly protein FliH</fullName>
    </recommendedName>
</protein>
<dbReference type="EMBL" id="SMAN01000001">
    <property type="protein sequence ID" value="TCT26773.1"/>
    <property type="molecule type" value="Genomic_DNA"/>
</dbReference>
<evidence type="ECO:0000259" key="9">
    <source>
        <dbReference type="Pfam" id="PF02108"/>
    </source>
</evidence>
<evidence type="ECO:0000256" key="3">
    <source>
        <dbReference type="ARBA" id="ARBA00022448"/>
    </source>
</evidence>
<feature type="domain" description="Flagellar assembly protein FliH/Type III secretion system HrpE" evidence="9">
    <location>
        <begin position="118"/>
        <end position="246"/>
    </location>
</feature>
<dbReference type="Pfam" id="PF02108">
    <property type="entry name" value="FliH"/>
    <property type="match status" value="1"/>
</dbReference>
<keyword evidence="10" id="KW-0969">Cilium</keyword>
<keyword evidence="8" id="KW-0175">Coiled coil</keyword>
<evidence type="ECO:0000256" key="4">
    <source>
        <dbReference type="ARBA" id="ARBA00022795"/>
    </source>
</evidence>
<keyword evidence="11" id="KW-1185">Reference proteome</keyword>
<dbReference type="GO" id="GO:0044781">
    <property type="term" value="P:bacterial-type flagellum organization"/>
    <property type="evidence" value="ECO:0007669"/>
    <property type="project" value="UniProtKB-KW"/>
</dbReference>
<reference evidence="10 11" key="1">
    <citation type="submission" date="2019-03" db="EMBL/GenBank/DDBJ databases">
        <title>Genomic Encyclopedia of Type Strains, Phase IV (KMG-IV): sequencing the most valuable type-strain genomes for metagenomic binning, comparative biology and taxonomic classification.</title>
        <authorList>
            <person name="Goeker M."/>
        </authorList>
    </citation>
    <scope>NUCLEOTIDE SEQUENCE [LARGE SCALE GENOMIC DNA]</scope>
    <source>
        <strain evidence="10 11">DSM 25894</strain>
    </source>
</reference>
<comment type="similarity">
    <text evidence="2">Belongs to the FliH family.</text>
</comment>
<dbReference type="NCBIfam" id="TIGR03825">
    <property type="entry name" value="FliH_bacil"/>
    <property type="match status" value="1"/>
</dbReference>
<name>A0A4R3NCR3_9BACI</name>
<dbReference type="RefSeq" id="WP_165902010.1">
    <property type="nucleotide sequence ID" value="NZ_SMAN01000001.1"/>
</dbReference>
<evidence type="ECO:0000313" key="11">
    <source>
        <dbReference type="Proteomes" id="UP000294650"/>
    </source>
</evidence>
<evidence type="ECO:0000256" key="5">
    <source>
        <dbReference type="ARBA" id="ARBA00022927"/>
    </source>
</evidence>
<keyword evidence="5" id="KW-0653">Protein transport</keyword>
<keyword evidence="10" id="KW-0966">Cell projection</keyword>
<evidence type="ECO:0000256" key="8">
    <source>
        <dbReference type="SAM" id="Coils"/>
    </source>
</evidence>
<evidence type="ECO:0000313" key="10">
    <source>
        <dbReference type="EMBL" id="TCT26773.1"/>
    </source>
</evidence>
<dbReference type="GO" id="GO:0005829">
    <property type="term" value="C:cytosol"/>
    <property type="evidence" value="ECO:0007669"/>
    <property type="project" value="TreeGrafter"/>
</dbReference>
<dbReference type="InterPro" id="IPR051472">
    <property type="entry name" value="T3SS_Stator/FliH"/>
</dbReference>
<proteinExistence type="inferred from homology"/>
<dbReference type="PANTHER" id="PTHR34982:SF1">
    <property type="entry name" value="FLAGELLAR ASSEMBLY PROTEIN FLIH"/>
    <property type="match status" value="1"/>
</dbReference>
<comment type="caution">
    <text evidence="10">The sequence shown here is derived from an EMBL/GenBank/DDBJ whole genome shotgun (WGS) entry which is preliminary data.</text>
</comment>